<accession>A0A0E9SWN0</accession>
<reference evidence="1" key="1">
    <citation type="submission" date="2014-11" db="EMBL/GenBank/DDBJ databases">
        <authorList>
            <person name="Amaro Gonzalez C."/>
        </authorList>
    </citation>
    <scope>NUCLEOTIDE SEQUENCE</scope>
</reference>
<sequence>MNHALNRIFFTVLLF</sequence>
<dbReference type="EMBL" id="GBXM01063502">
    <property type="protein sequence ID" value="JAH45075.1"/>
    <property type="molecule type" value="Transcribed_RNA"/>
</dbReference>
<protein>
    <submittedName>
        <fullName evidence="1">Uncharacterized protein</fullName>
    </submittedName>
</protein>
<proteinExistence type="predicted"/>
<evidence type="ECO:0000313" key="1">
    <source>
        <dbReference type="EMBL" id="JAH45075.1"/>
    </source>
</evidence>
<reference evidence="1" key="2">
    <citation type="journal article" date="2015" name="Fish Shellfish Immunol.">
        <title>Early steps in the European eel (Anguilla anguilla)-Vibrio vulnificus interaction in the gills: Role of the RtxA13 toxin.</title>
        <authorList>
            <person name="Callol A."/>
            <person name="Pajuelo D."/>
            <person name="Ebbesson L."/>
            <person name="Teles M."/>
            <person name="MacKenzie S."/>
            <person name="Amaro C."/>
        </authorList>
    </citation>
    <scope>NUCLEOTIDE SEQUENCE</scope>
</reference>
<name>A0A0E9SWN0_ANGAN</name>
<organism evidence="1">
    <name type="scientific">Anguilla anguilla</name>
    <name type="common">European freshwater eel</name>
    <name type="synonym">Muraena anguilla</name>
    <dbReference type="NCBI Taxonomy" id="7936"/>
    <lineage>
        <taxon>Eukaryota</taxon>
        <taxon>Metazoa</taxon>
        <taxon>Chordata</taxon>
        <taxon>Craniata</taxon>
        <taxon>Vertebrata</taxon>
        <taxon>Euteleostomi</taxon>
        <taxon>Actinopterygii</taxon>
        <taxon>Neopterygii</taxon>
        <taxon>Teleostei</taxon>
        <taxon>Anguilliformes</taxon>
        <taxon>Anguillidae</taxon>
        <taxon>Anguilla</taxon>
    </lineage>
</organism>